<gene>
    <name evidence="3" type="ORF">G7Y89_g10041</name>
</gene>
<dbReference type="InterPro" id="IPR001155">
    <property type="entry name" value="OxRdtase_FMN_N"/>
</dbReference>
<dbReference type="GO" id="GO:0010181">
    <property type="term" value="F:FMN binding"/>
    <property type="evidence" value="ECO:0007669"/>
    <property type="project" value="InterPro"/>
</dbReference>
<dbReference type="PANTHER" id="PTHR22893">
    <property type="entry name" value="NADH OXIDOREDUCTASE-RELATED"/>
    <property type="match status" value="1"/>
</dbReference>
<dbReference type="CDD" id="cd02933">
    <property type="entry name" value="OYE_like_FMN"/>
    <property type="match status" value="1"/>
</dbReference>
<dbReference type="Gene3D" id="3.20.20.70">
    <property type="entry name" value="Aldolase class I"/>
    <property type="match status" value="1"/>
</dbReference>
<dbReference type="EMBL" id="JAAMPI010000859">
    <property type="protein sequence ID" value="KAF4628112.1"/>
    <property type="molecule type" value="Genomic_DNA"/>
</dbReference>
<organism evidence="3 4">
    <name type="scientific">Cudoniella acicularis</name>
    <dbReference type="NCBI Taxonomy" id="354080"/>
    <lineage>
        <taxon>Eukaryota</taxon>
        <taxon>Fungi</taxon>
        <taxon>Dikarya</taxon>
        <taxon>Ascomycota</taxon>
        <taxon>Pezizomycotina</taxon>
        <taxon>Leotiomycetes</taxon>
        <taxon>Helotiales</taxon>
        <taxon>Tricladiaceae</taxon>
        <taxon>Cudoniella</taxon>
    </lineage>
</organism>
<dbReference type="Pfam" id="PF00724">
    <property type="entry name" value="Oxidored_FMN"/>
    <property type="match status" value="1"/>
</dbReference>
<dbReference type="GO" id="GO:0016491">
    <property type="term" value="F:oxidoreductase activity"/>
    <property type="evidence" value="ECO:0007669"/>
    <property type="project" value="InterPro"/>
</dbReference>
<dbReference type="AlphaFoldDB" id="A0A8H4RDI5"/>
<accession>A0A8H4RDI5</accession>
<evidence type="ECO:0000259" key="2">
    <source>
        <dbReference type="Pfam" id="PF00724"/>
    </source>
</evidence>
<dbReference type="PANTHER" id="PTHR22893:SF93">
    <property type="entry name" value="HYPOTHETICAL OXIDOREDUCTASE (EUROFUNG)"/>
    <property type="match status" value="1"/>
</dbReference>
<dbReference type="InterPro" id="IPR013785">
    <property type="entry name" value="Aldolase_TIM"/>
</dbReference>
<feature type="region of interest" description="Disordered" evidence="1">
    <location>
        <begin position="1"/>
        <end position="37"/>
    </location>
</feature>
<comment type="caution">
    <text evidence="3">The sequence shown here is derived from an EMBL/GenBank/DDBJ whole genome shotgun (WGS) entry which is preliminary data.</text>
</comment>
<reference evidence="3 4" key="1">
    <citation type="submission" date="2020-03" db="EMBL/GenBank/DDBJ databases">
        <title>Draft Genome Sequence of Cudoniella acicularis.</title>
        <authorList>
            <person name="Buettner E."/>
            <person name="Kellner H."/>
        </authorList>
    </citation>
    <scope>NUCLEOTIDE SEQUENCE [LARGE SCALE GENOMIC DNA]</scope>
    <source>
        <strain evidence="3 4">DSM 108380</strain>
    </source>
</reference>
<dbReference type="Proteomes" id="UP000566819">
    <property type="component" value="Unassembled WGS sequence"/>
</dbReference>
<proteinExistence type="predicted"/>
<dbReference type="InterPro" id="IPR045247">
    <property type="entry name" value="Oye-like"/>
</dbReference>
<evidence type="ECO:0000313" key="4">
    <source>
        <dbReference type="Proteomes" id="UP000566819"/>
    </source>
</evidence>
<keyword evidence="4" id="KW-1185">Reference proteome</keyword>
<dbReference type="OrthoDB" id="276546at2759"/>
<name>A0A8H4RDI5_9HELO</name>
<protein>
    <recommendedName>
        <fullName evidence="2">NADH:flavin oxidoreductase/NADH oxidase N-terminal domain-containing protein</fullName>
    </recommendedName>
</protein>
<sequence>MGSIQRATPAIPPSEAVIPGNGQTPKPDAPKGPSSKLFTPLTIGNGSLNLSHRIILAPLTRNRGVPLNPNPTPSSPNRTWYPGDLMTEYYVQRTTPGGLLISEGLPPSIECNGMPGVPGLFCAEQVNGWKDVVAAVRAKGGFIYAQLWNAGRAAIPQHTGGPTISASTTPYVEDELYPYPPPGTSTQVKYQDFPPTELSVEGIKKQIADYVRTAKLAVKECGFDGVELHGGNGYLPEQFLSSNINVRTDAYGGTPEKRCTFVLELMEALKDAVGEDKLAIRLSPFGLYNQARGEQRLETWGHLCKELKKRMNLSYVHFIEPRYEQVHSLEEKNKYLESWGFPDIDLNLFRDIFGDTPFFSAGGWNDKNCWGVLEDGTYDAFAIGRLFLSTPDMVERLKKGLPLNAYDRSRFYGPFPDPEVGYTDYPVYEELEKSGKTPVEASA</sequence>
<feature type="domain" description="NADH:flavin oxidoreductase/NADH oxidase N-terminal" evidence="2">
    <location>
        <begin position="36"/>
        <end position="404"/>
    </location>
</feature>
<evidence type="ECO:0000256" key="1">
    <source>
        <dbReference type="SAM" id="MobiDB-lite"/>
    </source>
</evidence>
<dbReference type="SUPFAM" id="SSF51395">
    <property type="entry name" value="FMN-linked oxidoreductases"/>
    <property type="match status" value="1"/>
</dbReference>
<evidence type="ECO:0000313" key="3">
    <source>
        <dbReference type="EMBL" id="KAF4628112.1"/>
    </source>
</evidence>